<evidence type="ECO:0000313" key="2">
    <source>
        <dbReference type="Proteomes" id="UP000032142"/>
    </source>
</evidence>
<sequence>MRANDSQKIKTLNLFIDLSGYCVHSVSYLNPEWMANYICVTQTL</sequence>
<accession>A0A0B0NEH7</accession>
<dbReference type="AlphaFoldDB" id="A0A0B0NEH7"/>
<protein>
    <submittedName>
        <fullName evidence="1">Uncharacterized protein</fullName>
    </submittedName>
</protein>
<gene>
    <name evidence="1" type="ORF">F383_14010</name>
</gene>
<organism evidence="1 2">
    <name type="scientific">Gossypium arboreum</name>
    <name type="common">Tree cotton</name>
    <name type="synonym">Gossypium nanking</name>
    <dbReference type="NCBI Taxonomy" id="29729"/>
    <lineage>
        <taxon>Eukaryota</taxon>
        <taxon>Viridiplantae</taxon>
        <taxon>Streptophyta</taxon>
        <taxon>Embryophyta</taxon>
        <taxon>Tracheophyta</taxon>
        <taxon>Spermatophyta</taxon>
        <taxon>Magnoliopsida</taxon>
        <taxon>eudicotyledons</taxon>
        <taxon>Gunneridae</taxon>
        <taxon>Pentapetalae</taxon>
        <taxon>rosids</taxon>
        <taxon>malvids</taxon>
        <taxon>Malvales</taxon>
        <taxon>Malvaceae</taxon>
        <taxon>Malvoideae</taxon>
        <taxon>Gossypium</taxon>
    </lineage>
</organism>
<dbReference type="Proteomes" id="UP000032142">
    <property type="component" value="Unassembled WGS sequence"/>
</dbReference>
<reference evidence="2" key="1">
    <citation type="submission" date="2014-09" db="EMBL/GenBank/DDBJ databases">
        <authorList>
            <person name="Mudge J."/>
            <person name="Ramaraj T."/>
            <person name="Lindquist I.E."/>
            <person name="Bharti A.K."/>
            <person name="Sundararajan A."/>
            <person name="Cameron C.T."/>
            <person name="Woodward J.E."/>
            <person name="May G.D."/>
            <person name="Brubaker C."/>
            <person name="Broadhvest J."/>
            <person name="Wilkins T.A."/>
        </authorList>
    </citation>
    <scope>NUCLEOTIDE SEQUENCE</scope>
    <source>
        <strain evidence="2">cv. AKA8401</strain>
    </source>
</reference>
<proteinExistence type="predicted"/>
<dbReference type="EMBL" id="KN395212">
    <property type="protein sequence ID" value="KHG11092.1"/>
    <property type="molecule type" value="Genomic_DNA"/>
</dbReference>
<keyword evidence="2" id="KW-1185">Reference proteome</keyword>
<name>A0A0B0NEH7_GOSAR</name>
<evidence type="ECO:0000313" key="1">
    <source>
        <dbReference type="EMBL" id="KHG11092.1"/>
    </source>
</evidence>